<proteinExistence type="predicted"/>
<protein>
    <recommendedName>
        <fullName evidence="3">N-acetyltransferase domain-containing protein</fullName>
    </recommendedName>
</protein>
<evidence type="ECO:0000313" key="2">
    <source>
        <dbReference type="Proteomes" id="UP000053599"/>
    </source>
</evidence>
<reference evidence="1 2" key="1">
    <citation type="submission" date="2015-01" db="EMBL/GenBank/DDBJ databases">
        <title>The Genome Sequence of Exophiala sideris CBS121828.</title>
        <authorList>
            <consortium name="The Broad Institute Genomics Platform"/>
            <person name="Cuomo C."/>
            <person name="de Hoog S."/>
            <person name="Gorbushina A."/>
            <person name="Stielow B."/>
            <person name="Teixiera M."/>
            <person name="Abouelleil A."/>
            <person name="Chapman S.B."/>
            <person name="Priest M."/>
            <person name="Young S.K."/>
            <person name="Wortman J."/>
            <person name="Nusbaum C."/>
            <person name="Birren B."/>
        </authorList>
    </citation>
    <scope>NUCLEOTIDE SEQUENCE [LARGE SCALE GENOMIC DNA]</scope>
    <source>
        <strain evidence="1 2">CBS 121828</strain>
    </source>
</reference>
<gene>
    <name evidence="1" type="ORF">PV11_04473</name>
</gene>
<evidence type="ECO:0008006" key="3">
    <source>
        <dbReference type="Google" id="ProtNLM"/>
    </source>
</evidence>
<dbReference type="InterPro" id="IPR016181">
    <property type="entry name" value="Acyl_CoA_acyltransferase"/>
</dbReference>
<dbReference type="EMBL" id="KN846952">
    <property type="protein sequence ID" value="KIV82354.1"/>
    <property type="molecule type" value="Genomic_DNA"/>
</dbReference>
<accession>A0A0D1YMM7</accession>
<dbReference type="PANTHER" id="PTHR42791">
    <property type="entry name" value="GNAT FAMILY ACETYLTRANSFERASE"/>
    <property type="match status" value="1"/>
</dbReference>
<dbReference type="Proteomes" id="UP000053599">
    <property type="component" value="Unassembled WGS sequence"/>
</dbReference>
<dbReference type="HOGENOM" id="CLU_069195_0_0_1"/>
<dbReference type="PANTHER" id="PTHR42791:SF1">
    <property type="entry name" value="N-ACETYLTRANSFERASE DOMAIN-CONTAINING PROTEIN"/>
    <property type="match status" value="1"/>
</dbReference>
<dbReference type="AlphaFoldDB" id="A0A0D1YMM7"/>
<sequence length="214" mass="23882">MAARVAAPFTRVTKVEELDNFARVIAGAFSNDALNRFIFLGRESRPDHPKLDDTEGRVQYWLPVVKSRFETGAILIQSSDWAAVALWLPPGIEKPKPAANAPEGSVEYRKKVDELRKKHLGDKPHWNLNLIGRAPDRLDKGAVRGLIEPYMQKAREDNLPAWLEATNSHARDVYTHFGFKVVDDFRIGKGIVNGQGWIEPGGEGVLIYAMIAGL</sequence>
<dbReference type="STRING" id="1016849.A0A0D1YMM7"/>
<organism evidence="1 2">
    <name type="scientific">Exophiala sideris</name>
    <dbReference type="NCBI Taxonomy" id="1016849"/>
    <lineage>
        <taxon>Eukaryota</taxon>
        <taxon>Fungi</taxon>
        <taxon>Dikarya</taxon>
        <taxon>Ascomycota</taxon>
        <taxon>Pezizomycotina</taxon>
        <taxon>Eurotiomycetes</taxon>
        <taxon>Chaetothyriomycetidae</taxon>
        <taxon>Chaetothyriales</taxon>
        <taxon>Herpotrichiellaceae</taxon>
        <taxon>Exophiala</taxon>
    </lineage>
</organism>
<name>A0A0D1YMM7_9EURO</name>
<dbReference type="InterPro" id="IPR052523">
    <property type="entry name" value="Trichothecene_AcTrans"/>
</dbReference>
<dbReference type="OrthoDB" id="410198at2759"/>
<evidence type="ECO:0000313" key="1">
    <source>
        <dbReference type="EMBL" id="KIV82354.1"/>
    </source>
</evidence>
<dbReference type="Gene3D" id="3.40.630.30">
    <property type="match status" value="1"/>
</dbReference>
<dbReference type="SUPFAM" id="SSF55729">
    <property type="entry name" value="Acyl-CoA N-acyltransferases (Nat)"/>
    <property type="match status" value="1"/>
</dbReference>